<dbReference type="AlphaFoldDB" id="A0A919GPS3"/>
<keyword evidence="5" id="KW-1185">Reference proteome</keyword>
<evidence type="ECO:0000259" key="3">
    <source>
        <dbReference type="PROSITE" id="PS51371"/>
    </source>
</evidence>
<dbReference type="Pfam" id="PF00571">
    <property type="entry name" value="CBS"/>
    <property type="match status" value="2"/>
</dbReference>
<dbReference type="InterPro" id="IPR000644">
    <property type="entry name" value="CBS_dom"/>
</dbReference>
<dbReference type="SUPFAM" id="SSF54631">
    <property type="entry name" value="CBS-domain pair"/>
    <property type="match status" value="1"/>
</dbReference>
<sequence>MQTSVREVASRMRDKGIGAVLVMEGETLRGMVTDRDIVVRSVADGEDPGHTPVRAVCSERLTTVSPDDPQGRAVGLMRRHAVRRLPVLDEGRPVGIVALGDLAVERDPGSALGEISAAEPNT</sequence>
<accession>A0A919GPS3</accession>
<evidence type="ECO:0000256" key="2">
    <source>
        <dbReference type="PROSITE-ProRule" id="PRU00703"/>
    </source>
</evidence>
<dbReference type="PANTHER" id="PTHR43080:SF2">
    <property type="entry name" value="CBS DOMAIN-CONTAINING PROTEIN"/>
    <property type="match status" value="1"/>
</dbReference>
<proteinExistence type="predicted"/>
<name>A0A919GPS3_9ACTN</name>
<dbReference type="EMBL" id="BNCD01000029">
    <property type="protein sequence ID" value="GHH87645.1"/>
    <property type="molecule type" value="Genomic_DNA"/>
</dbReference>
<dbReference type="InterPro" id="IPR046342">
    <property type="entry name" value="CBS_dom_sf"/>
</dbReference>
<feature type="domain" description="CBS" evidence="3">
    <location>
        <begin position="57"/>
        <end position="112"/>
    </location>
</feature>
<dbReference type="InterPro" id="IPR051257">
    <property type="entry name" value="Diverse_CBS-Domain"/>
</dbReference>
<keyword evidence="1 2" id="KW-0129">CBS domain</keyword>
<feature type="domain" description="CBS" evidence="3">
    <location>
        <begin position="1"/>
        <end position="48"/>
    </location>
</feature>
<reference evidence="4" key="1">
    <citation type="journal article" date="2014" name="Int. J. Syst. Evol. Microbiol.">
        <title>Complete genome sequence of Corynebacterium casei LMG S-19264T (=DSM 44701T), isolated from a smear-ripened cheese.</title>
        <authorList>
            <consortium name="US DOE Joint Genome Institute (JGI-PGF)"/>
            <person name="Walter F."/>
            <person name="Albersmeier A."/>
            <person name="Kalinowski J."/>
            <person name="Ruckert C."/>
        </authorList>
    </citation>
    <scope>NUCLEOTIDE SEQUENCE</scope>
    <source>
        <strain evidence="4">JCM 5069</strain>
    </source>
</reference>
<dbReference type="SMART" id="SM00116">
    <property type="entry name" value="CBS"/>
    <property type="match status" value="2"/>
</dbReference>
<organism evidence="4 5">
    <name type="scientific">Streptomyces sulfonofaciens</name>
    <dbReference type="NCBI Taxonomy" id="68272"/>
    <lineage>
        <taxon>Bacteria</taxon>
        <taxon>Bacillati</taxon>
        <taxon>Actinomycetota</taxon>
        <taxon>Actinomycetes</taxon>
        <taxon>Kitasatosporales</taxon>
        <taxon>Streptomycetaceae</taxon>
        <taxon>Streptomyces</taxon>
    </lineage>
</organism>
<dbReference type="Gene3D" id="3.10.580.10">
    <property type="entry name" value="CBS-domain"/>
    <property type="match status" value="1"/>
</dbReference>
<dbReference type="CDD" id="cd04622">
    <property type="entry name" value="CBS_pair_HRP1_like"/>
    <property type="match status" value="1"/>
</dbReference>
<reference evidence="4" key="2">
    <citation type="submission" date="2020-09" db="EMBL/GenBank/DDBJ databases">
        <authorList>
            <person name="Sun Q."/>
            <person name="Ohkuma M."/>
        </authorList>
    </citation>
    <scope>NUCLEOTIDE SEQUENCE</scope>
    <source>
        <strain evidence="4">JCM 5069</strain>
    </source>
</reference>
<evidence type="ECO:0000256" key="1">
    <source>
        <dbReference type="ARBA" id="ARBA00023122"/>
    </source>
</evidence>
<gene>
    <name evidence="4" type="ORF">GCM10018793_64260</name>
</gene>
<dbReference type="Proteomes" id="UP000603708">
    <property type="component" value="Unassembled WGS sequence"/>
</dbReference>
<dbReference type="PROSITE" id="PS51371">
    <property type="entry name" value="CBS"/>
    <property type="match status" value="2"/>
</dbReference>
<dbReference type="PANTHER" id="PTHR43080">
    <property type="entry name" value="CBS DOMAIN-CONTAINING PROTEIN CBSX3, MITOCHONDRIAL"/>
    <property type="match status" value="1"/>
</dbReference>
<protein>
    <submittedName>
        <fullName evidence="4">Oxidoreductase</fullName>
    </submittedName>
</protein>
<comment type="caution">
    <text evidence="4">The sequence shown here is derived from an EMBL/GenBank/DDBJ whole genome shotgun (WGS) entry which is preliminary data.</text>
</comment>
<evidence type="ECO:0000313" key="5">
    <source>
        <dbReference type="Proteomes" id="UP000603708"/>
    </source>
</evidence>
<evidence type="ECO:0000313" key="4">
    <source>
        <dbReference type="EMBL" id="GHH87645.1"/>
    </source>
</evidence>